<feature type="compositionally biased region" description="Basic residues" evidence="1">
    <location>
        <begin position="82"/>
        <end position="91"/>
    </location>
</feature>
<comment type="caution">
    <text evidence="2">The sequence shown here is derived from an EMBL/GenBank/DDBJ whole genome shotgun (WGS) entry which is preliminary data.</text>
</comment>
<evidence type="ECO:0000313" key="3">
    <source>
        <dbReference type="Proteomes" id="UP001159405"/>
    </source>
</evidence>
<evidence type="ECO:0000256" key="1">
    <source>
        <dbReference type="SAM" id="MobiDB-lite"/>
    </source>
</evidence>
<dbReference type="Proteomes" id="UP001159405">
    <property type="component" value="Unassembled WGS sequence"/>
</dbReference>
<keyword evidence="3" id="KW-1185">Reference proteome</keyword>
<protein>
    <recommendedName>
        <fullName evidence="4">Reverse transcriptase/retrotransposon-derived protein RNase H-like domain-containing protein</fullName>
    </recommendedName>
</protein>
<proteinExistence type="predicted"/>
<dbReference type="EMBL" id="CALNXK010000131">
    <property type="protein sequence ID" value="CAH3164892.1"/>
    <property type="molecule type" value="Genomic_DNA"/>
</dbReference>
<gene>
    <name evidence="2" type="ORF">PLOB_00006956</name>
</gene>
<evidence type="ECO:0000313" key="2">
    <source>
        <dbReference type="EMBL" id="CAH3164892.1"/>
    </source>
</evidence>
<accession>A0ABN8QMS7</accession>
<reference evidence="2 3" key="1">
    <citation type="submission" date="2022-05" db="EMBL/GenBank/DDBJ databases">
        <authorList>
            <consortium name="Genoscope - CEA"/>
            <person name="William W."/>
        </authorList>
    </citation>
    <scope>NUCLEOTIDE SEQUENCE [LARGE SCALE GENOMIC DNA]</scope>
</reference>
<organism evidence="2 3">
    <name type="scientific">Porites lobata</name>
    <dbReference type="NCBI Taxonomy" id="104759"/>
    <lineage>
        <taxon>Eukaryota</taxon>
        <taxon>Metazoa</taxon>
        <taxon>Cnidaria</taxon>
        <taxon>Anthozoa</taxon>
        <taxon>Hexacorallia</taxon>
        <taxon>Scleractinia</taxon>
        <taxon>Fungiina</taxon>
        <taxon>Poritidae</taxon>
        <taxon>Porites</taxon>
    </lineage>
</organism>
<evidence type="ECO:0008006" key="4">
    <source>
        <dbReference type="Google" id="ProtNLM"/>
    </source>
</evidence>
<feature type="region of interest" description="Disordered" evidence="1">
    <location>
        <begin position="58"/>
        <end position="118"/>
    </location>
</feature>
<sequence length="118" mass="13467">MVDEKPASTRPFSVKIEQSSREMILVSLDKVLHRDNKSLIPLTSVEVDASDHGIKEHMGSMKARGQRSQSVKGTSHKVFSKDKRKVSRLMHRLYNESREGPRSEDQGTRRDIREHSGI</sequence>
<name>A0ABN8QMS7_9CNID</name>
<feature type="compositionally biased region" description="Basic and acidic residues" evidence="1">
    <location>
        <begin position="93"/>
        <end position="118"/>
    </location>
</feature>